<keyword evidence="1" id="KW-0479">Metal-binding</keyword>
<feature type="non-terminal residue" evidence="6">
    <location>
        <position position="1"/>
    </location>
</feature>
<name>A0ABQ9E5X1_TEGGR</name>
<comment type="caution">
    <text evidence="6">The sequence shown here is derived from an EMBL/GenBank/DDBJ whole genome shotgun (WGS) entry which is preliminary data.</text>
</comment>
<feature type="region of interest" description="Disordered" evidence="4">
    <location>
        <begin position="244"/>
        <end position="298"/>
    </location>
</feature>
<feature type="region of interest" description="Disordered" evidence="4">
    <location>
        <begin position="346"/>
        <end position="395"/>
    </location>
</feature>
<evidence type="ECO:0000256" key="4">
    <source>
        <dbReference type="SAM" id="MobiDB-lite"/>
    </source>
</evidence>
<evidence type="ECO:0000313" key="6">
    <source>
        <dbReference type="EMBL" id="KAJ8298855.1"/>
    </source>
</evidence>
<organism evidence="6 7">
    <name type="scientific">Tegillarca granosa</name>
    <name type="common">Malaysian cockle</name>
    <name type="synonym">Anadara granosa</name>
    <dbReference type="NCBI Taxonomy" id="220873"/>
    <lineage>
        <taxon>Eukaryota</taxon>
        <taxon>Metazoa</taxon>
        <taxon>Spiralia</taxon>
        <taxon>Lophotrochozoa</taxon>
        <taxon>Mollusca</taxon>
        <taxon>Bivalvia</taxon>
        <taxon>Autobranchia</taxon>
        <taxon>Pteriomorphia</taxon>
        <taxon>Arcoida</taxon>
        <taxon>Arcoidea</taxon>
        <taxon>Arcidae</taxon>
        <taxon>Tegillarca</taxon>
    </lineage>
</organism>
<dbReference type="Gene3D" id="1.10.10.60">
    <property type="entry name" value="Homeodomain-like"/>
    <property type="match status" value="1"/>
</dbReference>
<evidence type="ECO:0000256" key="2">
    <source>
        <dbReference type="ARBA" id="ARBA00022771"/>
    </source>
</evidence>
<protein>
    <recommendedName>
        <fullName evidence="5">Zinc finger PHD-type domain-containing protein</fullName>
    </recommendedName>
</protein>
<keyword evidence="7" id="KW-1185">Reference proteome</keyword>
<dbReference type="InterPro" id="IPR009057">
    <property type="entry name" value="Homeodomain-like_sf"/>
</dbReference>
<dbReference type="Proteomes" id="UP001217089">
    <property type="component" value="Unassembled WGS sequence"/>
</dbReference>
<keyword evidence="3" id="KW-0862">Zinc</keyword>
<accession>A0ABQ9E5X1</accession>
<feature type="domain" description="Zinc finger PHD-type" evidence="5">
    <location>
        <begin position="419"/>
        <end position="473"/>
    </location>
</feature>
<keyword evidence="2" id="KW-0863">Zinc-finger</keyword>
<dbReference type="SUPFAM" id="SSF57903">
    <property type="entry name" value="FYVE/PHD zinc finger"/>
    <property type="match status" value="1"/>
</dbReference>
<dbReference type="SUPFAM" id="SSF46689">
    <property type="entry name" value="Homeodomain-like"/>
    <property type="match status" value="1"/>
</dbReference>
<reference evidence="6 7" key="1">
    <citation type="submission" date="2022-12" db="EMBL/GenBank/DDBJ databases">
        <title>Chromosome-level genome of Tegillarca granosa.</title>
        <authorList>
            <person name="Kim J."/>
        </authorList>
    </citation>
    <scope>NUCLEOTIDE SEQUENCE [LARGE SCALE GENOMIC DNA]</scope>
    <source>
        <strain evidence="6">Teg-2019</strain>
        <tissue evidence="6">Adductor muscle</tissue>
    </source>
</reference>
<dbReference type="InterPro" id="IPR013083">
    <property type="entry name" value="Znf_RING/FYVE/PHD"/>
</dbReference>
<dbReference type="InterPro" id="IPR011011">
    <property type="entry name" value="Znf_FYVE_PHD"/>
</dbReference>
<dbReference type="CDD" id="cd15517">
    <property type="entry name" value="PHD_TCF19_like"/>
    <property type="match status" value="1"/>
</dbReference>
<dbReference type="Pfam" id="PF05225">
    <property type="entry name" value="HTH_psq"/>
    <property type="match status" value="1"/>
</dbReference>
<proteinExistence type="predicted"/>
<dbReference type="SMART" id="SM00249">
    <property type="entry name" value="PHD"/>
    <property type="match status" value="1"/>
</dbReference>
<dbReference type="InterPro" id="IPR001965">
    <property type="entry name" value="Znf_PHD"/>
</dbReference>
<evidence type="ECO:0000256" key="3">
    <source>
        <dbReference type="ARBA" id="ARBA00022833"/>
    </source>
</evidence>
<dbReference type="InterPro" id="IPR007889">
    <property type="entry name" value="HTH_Psq"/>
</dbReference>
<dbReference type="Gene3D" id="3.30.40.10">
    <property type="entry name" value="Zinc/RING finger domain, C3HC4 (zinc finger)"/>
    <property type="match status" value="1"/>
</dbReference>
<feature type="compositionally biased region" description="Polar residues" evidence="4">
    <location>
        <begin position="249"/>
        <end position="289"/>
    </location>
</feature>
<evidence type="ECO:0000313" key="7">
    <source>
        <dbReference type="Proteomes" id="UP001217089"/>
    </source>
</evidence>
<evidence type="ECO:0000259" key="5">
    <source>
        <dbReference type="SMART" id="SM00249"/>
    </source>
</evidence>
<evidence type="ECO:0000256" key="1">
    <source>
        <dbReference type="ARBA" id="ARBA00022723"/>
    </source>
</evidence>
<gene>
    <name evidence="6" type="ORF">KUTeg_022915</name>
</gene>
<dbReference type="EMBL" id="JARBDR010000921">
    <property type="protein sequence ID" value="KAJ8298855.1"/>
    <property type="molecule type" value="Genomic_DNA"/>
</dbReference>
<sequence length="476" mass="52430">HISAKRGIYRQSYTHEDLTNAYNAVIEHSLPVQRAANQFGVPITTLKDRVKLRINIDVVKSGPDPIFSLEQEALLANHVDTMAELGYGYSRLEALNLASDYSVYLGIRTQDKPLSLQWLYSFLQRWPSLKIIKPRNLEIARAKSATQSAINNYFKELDKILTSNNLKQRPQSIYNVDEKGLSLNHKPPKILSGSRYKAQVVTSGKSPTVTVIGGANALGNQIPPFFIFPGKRMLDQLLEGASSGADGTISETGNDDNTFNRPTSSTDINVSSNVTTATGSNKDVSNNAPTATGSSTSATSFLESRGGVILQNLKISKSRNTLSKVVGGKAITEDTVYSKIEEHIQAQAQTSRKRSSTDSIACEKSKRKHPSVNKDLPSENSIKKGKSKSNPSKGKAIKNSKFIVDHLSDSDSDISEDEKCIICNRFYPQDQNDYVKIVNWGQCGKCNGWVHLRFCSTVKALRRGDSFYCPNCTDVI</sequence>